<dbReference type="GO" id="GO:0006914">
    <property type="term" value="P:autophagy"/>
    <property type="evidence" value="ECO:0007669"/>
    <property type="project" value="UniProtKB-KW"/>
</dbReference>
<comment type="subcellular location">
    <subcellularLocation>
        <location evidence="2">Endosome membrane</location>
        <topology evidence="2">Peripheral membrane protein</topology>
    </subcellularLocation>
    <subcellularLocation>
        <location evidence="3">Preautophagosomal structure membrane</location>
        <topology evidence="3">Peripheral membrane protein</topology>
    </subcellularLocation>
    <subcellularLocation>
        <location evidence="1">Vacuole membrane</location>
        <topology evidence="1">Peripheral membrane protein</topology>
    </subcellularLocation>
</comment>
<dbReference type="GO" id="GO:0005774">
    <property type="term" value="C:vacuolar membrane"/>
    <property type="evidence" value="ECO:0007669"/>
    <property type="project" value="UniProtKB-SubCell"/>
</dbReference>
<evidence type="ECO:0000256" key="12">
    <source>
        <dbReference type="ARBA" id="ARBA00025740"/>
    </source>
</evidence>
<evidence type="ECO:0000256" key="9">
    <source>
        <dbReference type="ARBA" id="ARBA00022927"/>
    </source>
</evidence>
<dbReference type="SUPFAM" id="SSF50978">
    <property type="entry name" value="WD40 repeat-like"/>
    <property type="match status" value="1"/>
</dbReference>
<dbReference type="GO" id="GO:0015031">
    <property type="term" value="P:protein transport"/>
    <property type="evidence" value="ECO:0007669"/>
    <property type="project" value="UniProtKB-KW"/>
</dbReference>
<evidence type="ECO:0000256" key="3">
    <source>
        <dbReference type="ARBA" id="ARBA00004623"/>
    </source>
</evidence>
<evidence type="ECO:0000256" key="11">
    <source>
        <dbReference type="ARBA" id="ARBA00023136"/>
    </source>
</evidence>
<keyword evidence="10" id="KW-0072">Autophagy</keyword>
<proteinExistence type="inferred from homology"/>
<dbReference type="Gene3D" id="2.130.10.10">
    <property type="entry name" value="YVTN repeat-like/Quinoprotein amine dehydrogenase"/>
    <property type="match status" value="1"/>
</dbReference>
<dbReference type="GO" id="GO:0034045">
    <property type="term" value="C:phagophore assembly site membrane"/>
    <property type="evidence" value="ECO:0007669"/>
    <property type="project" value="UniProtKB-SubCell"/>
</dbReference>
<dbReference type="GO" id="GO:0010008">
    <property type="term" value="C:endosome membrane"/>
    <property type="evidence" value="ECO:0007669"/>
    <property type="project" value="UniProtKB-SubCell"/>
</dbReference>
<dbReference type="InterPro" id="IPR001680">
    <property type="entry name" value="WD40_rpt"/>
</dbReference>
<dbReference type="FunFam" id="2.130.10.10:FF:000965">
    <property type="entry name" value="Autophagy-like protein 18 Atg18"/>
    <property type="match status" value="1"/>
</dbReference>
<keyword evidence="11" id="KW-0472">Membrane</keyword>
<dbReference type="PANTHER" id="PTHR11227">
    <property type="entry name" value="WD-REPEAT PROTEIN INTERACTING WITH PHOSPHOINOSIDES WIPI -RELATED"/>
    <property type="match status" value="1"/>
</dbReference>
<keyword evidence="7" id="KW-0677">Repeat</keyword>
<dbReference type="Pfam" id="PF21032">
    <property type="entry name" value="PROPPIN"/>
    <property type="match status" value="2"/>
</dbReference>
<dbReference type="EMBL" id="GDJX01016801">
    <property type="protein sequence ID" value="JAT51135.1"/>
    <property type="molecule type" value="Transcribed_RNA"/>
</dbReference>
<evidence type="ECO:0000256" key="1">
    <source>
        <dbReference type="ARBA" id="ARBA00004148"/>
    </source>
</evidence>
<evidence type="ECO:0000256" key="5">
    <source>
        <dbReference type="ARBA" id="ARBA00022554"/>
    </source>
</evidence>
<evidence type="ECO:0000256" key="6">
    <source>
        <dbReference type="ARBA" id="ARBA00022574"/>
    </source>
</evidence>
<evidence type="ECO:0000256" key="4">
    <source>
        <dbReference type="ARBA" id="ARBA00022448"/>
    </source>
</evidence>
<feature type="compositionally biased region" description="Gly residues" evidence="14">
    <location>
        <begin position="272"/>
        <end position="293"/>
    </location>
</feature>
<feature type="region of interest" description="Disordered" evidence="14">
    <location>
        <begin position="272"/>
        <end position="301"/>
    </location>
</feature>
<dbReference type="InterPro" id="IPR015943">
    <property type="entry name" value="WD40/YVTN_repeat-like_dom_sf"/>
</dbReference>
<dbReference type="AlphaFoldDB" id="A0A1D1Y915"/>
<organism evidence="15">
    <name type="scientific">Anthurium amnicola</name>
    <dbReference type="NCBI Taxonomy" id="1678845"/>
    <lineage>
        <taxon>Eukaryota</taxon>
        <taxon>Viridiplantae</taxon>
        <taxon>Streptophyta</taxon>
        <taxon>Embryophyta</taxon>
        <taxon>Tracheophyta</taxon>
        <taxon>Spermatophyta</taxon>
        <taxon>Magnoliopsida</taxon>
        <taxon>Liliopsida</taxon>
        <taxon>Araceae</taxon>
        <taxon>Pothoideae</taxon>
        <taxon>Potheae</taxon>
        <taxon>Anthurium</taxon>
    </lineage>
</organism>
<reference evidence="15" key="1">
    <citation type="submission" date="2015-07" db="EMBL/GenBank/DDBJ databases">
        <title>Transcriptome Assembly of Anthurium amnicola.</title>
        <authorList>
            <person name="Suzuki J."/>
        </authorList>
    </citation>
    <scope>NUCLEOTIDE SEQUENCE</scope>
</reference>
<keyword evidence="9" id="KW-0653">Protein transport</keyword>
<evidence type="ECO:0000256" key="7">
    <source>
        <dbReference type="ARBA" id="ARBA00022737"/>
    </source>
</evidence>
<evidence type="ECO:0000256" key="13">
    <source>
        <dbReference type="ARBA" id="ARBA00039247"/>
    </source>
</evidence>
<keyword evidence="8" id="KW-0967">Endosome</keyword>
<comment type="similarity">
    <text evidence="12">Belongs to the WD repeat PROPPIN family.</text>
</comment>
<dbReference type="SMART" id="SM00320">
    <property type="entry name" value="WD40"/>
    <property type="match status" value="2"/>
</dbReference>
<dbReference type="InterPro" id="IPR048720">
    <property type="entry name" value="PROPPIN"/>
</dbReference>
<keyword evidence="4" id="KW-0813">Transport</keyword>
<evidence type="ECO:0000256" key="10">
    <source>
        <dbReference type="ARBA" id="ARBA00023006"/>
    </source>
</evidence>
<evidence type="ECO:0000256" key="14">
    <source>
        <dbReference type="SAM" id="MobiDB-lite"/>
    </source>
</evidence>
<name>A0A1D1Y915_9ARAE</name>
<dbReference type="InterPro" id="IPR036322">
    <property type="entry name" value="WD40_repeat_dom_sf"/>
</dbReference>
<keyword evidence="5" id="KW-0926">Vacuole</keyword>
<protein>
    <recommendedName>
        <fullName evidence="13">Autophagy-related protein 18</fullName>
    </recommendedName>
</protein>
<accession>A0A1D1Y915</accession>
<gene>
    <name evidence="15" type="primary">ATG18_7</name>
    <name evidence="15" type="ORF">g.160157</name>
</gene>
<sequence>MNLNNKGNNELLFINFNQDFSCISVGTQHGYKIYNCDPFGKCYSKSDGGIGIVEMLFCTSLVALVGAGEHPSFSPRRLQITNTKRQSTICELTFQTSILAVKLNRRRLIVVLELTIFVYDISNMKLLHTIETSPNPSAICALSPSNDNCYIAYPSPTPSPSSPFSNHSTQQTAPSGDVYIFDALSLQPVNIVQAHKSPVAYVAINSEGTLLATASDKGTVIRVFSIPNAQKLYQFRRGSYPARIHSISFNLVSSLLCVSSDTETVHIFKLGGNTGGPGGGASGNNGTTNGTGGANPSRHSIGPTTIGGFEAFIDGKKKTGSGTIRRQSFHLGRTVAGSVGNYLPDALTEMWEPTRDFAYLKLPSSGVQSVVALSNTTPQVMVVTSEGYFYQYNIDFENGGECVLLKQFSLLEPNEDMGTSLISE</sequence>
<evidence type="ECO:0000256" key="2">
    <source>
        <dbReference type="ARBA" id="ARBA00004481"/>
    </source>
</evidence>
<evidence type="ECO:0000313" key="15">
    <source>
        <dbReference type="EMBL" id="JAT51135.1"/>
    </source>
</evidence>
<evidence type="ECO:0000256" key="8">
    <source>
        <dbReference type="ARBA" id="ARBA00022753"/>
    </source>
</evidence>
<keyword evidence="6" id="KW-0853">WD repeat</keyword>